<dbReference type="InterPro" id="IPR044621">
    <property type="entry name" value="NEDD1"/>
</dbReference>
<dbReference type="AlphaFoldDB" id="A0A835LSP5"/>
<proteinExistence type="predicted"/>
<dbReference type="EMBL" id="JADFTS010000006">
    <property type="protein sequence ID" value="KAF9601989.1"/>
    <property type="molecule type" value="Genomic_DNA"/>
</dbReference>
<dbReference type="GO" id="GO:0032467">
    <property type="term" value="P:positive regulation of cytokinesis"/>
    <property type="evidence" value="ECO:0007669"/>
    <property type="project" value="TreeGrafter"/>
</dbReference>
<evidence type="ECO:0008006" key="3">
    <source>
        <dbReference type="Google" id="ProtNLM"/>
    </source>
</evidence>
<sequence length="390" mass="43797">EEDIKLAIKDAGFDAKSSEQDRIILGVFGICTEMDLQILEGMLGNLKGVRQFRFDLTRSELEVLFDPEAIIFISIVDNICGRNKYRYKVTVKNPYPATNSSTIEESAKMFRLFTSSLFLSKSKRGSSGVNAEIDSSVSLSMDDTDDLKESPIHNMESSTVMEEIDAKHRDMKPNNFLIEVDRQLKLANFGLARIFGSPDRSLMRLELISSFGGALSFFDGYPIFIIGFLVKLDTQRPTNPGVCFSPSNDKIIATVGLDKKLYTFDSGSRRPTFCIPYEAPFSSLAFRDDGWMLAARTNNGRVVFYDVRGKPEPITALRAYSNSENISWITTTEVINISDVPPLIIEKSSLEKIEEGLARARTVIREAVRTRNYTFQKEEDFIPRGSPSTS</sequence>
<organism evidence="1 2">
    <name type="scientific">Coptis chinensis</name>
    <dbReference type="NCBI Taxonomy" id="261450"/>
    <lineage>
        <taxon>Eukaryota</taxon>
        <taxon>Viridiplantae</taxon>
        <taxon>Streptophyta</taxon>
        <taxon>Embryophyta</taxon>
        <taxon>Tracheophyta</taxon>
        <taxon>Spermatophyta</taxon>
        <taxon>Magnoliopsida</taxon>
        <taxon>Ranunculales</taxon>
        <taxon>Ranunculaceae</taxon>
        <taxon>Coptidoideae</taxon>
        <taxon>Coptis</taxon>
    </lineage>
</organism>
<accession>A0A835LSP5</accession>
<dbReference type="GO" id="GO:0060236">
    <property type="term" value="P:regulation of mitotic spindle organization"/>
    <property type="evidence" value="ECO:0007669"/>
    <property type="project" value="TreeGrafter"/>
</dbReference>
<dbReference type="InterPro" id="IPR011009">
    <property type="entry name" value="Kinase-like_dom_sf"/>
</dbReference>
<dbReference type="GO" id="GO:2000694">
    <property type="term" value="P:regulation of phragmoplast microtubule organization"/>
    <property type="evidence" value="ECO:0007669"/>
    <property type="project" value="TreeGrafter"/>
</dbReference>
<dbReference type="GO" id="GO:0000919">
    <property type="term" value="P:cell plate assembly"/>
    <property type="evidence" value="ECO:0007669"/>
    <property type="project" value="TreeGrafter"/>
</dbReference>
<evidence type="ECO:0000313" key="1">
    <source>
        <dbReference type="EMBL" id="KAF9601989.1"/>
    </source>
</evidence>
<keyword evidence="2" id="KW-1185">Reference proteome</keyword>
<dbReference type="PANTHER" id="PTHR45096:SF1">
    <property type="entry name" value="PROTEIN NEDD1"/>
    <property type="match status" value="1"/>
</dbReference>
<dbReference type="Gene3D" id="2.130.10.10">
    <property type="entry name" value="YVTN repeat-like/Quinoprotein amine dehydrogenase"/>
    <property type="match status" value="1"/>
</dbReference>
<dbReference type="GO" id="GO:0005828">
    <property type="term" value="C:kinetochore microtubule"/>
    <property type="evidence" value="ECO:0007669"/>
    <property type="project" value="TreeGrafter"/>
</dbReference>
<gene>
    <name evidence="1" type="ORF">IFM89_024535</name>
</gene>
<dbReference type="GO" id="GO:0010968">
    <property type="term" value="P:regulation of microtubule nucleation"/>
    <property type="evidence" value="ECO:0007669"/>
    <property type="project" value="InterPro"/>
</dbReference>
<reference evidence="1 2" key="1">
    <citation type="submission" date="2020-10" db="EMBL/GenBank/DDBJ databases">
        <title>The Coptis chinensis genome and diversification of protoberbering-type alkaloids.</title>
        <authorList>
            <person name="Wang B."/>
            <person name="Shu S."/>
            <person name="Song C."/>
            <person name="Liu Y."/>
        </authorList>
    </citation>
    <scope>NUCLEOTIDE SEQUENCE [LARGE SCALE GENOMIC DNA]</scope>
    <source>
        <strain evidence="1">HL-2020</strain>
        <tissue evidence="1">Leaf</tissue>
    </source>
</reference>
<name>A0A835LSP5_9MAGN</name>
<dbReference type="Proteomes" id="UP000631114">
    <property type="component" value="Unassembled WGS sequence"/>
</dbReference>
<dbReference type="OrthoDB" id="1602884at2759"/>
<evidence type="ECO:0000313" key="2">
    <source>
        <dbReference type="Proteomes" id="UP000631114"/>
    </source>
</evidence>
<comment type="caution">
    <text evidence="1">The sequence shown here is derived from an EMBL/GenBank/DDBJ whole genome shotgun (WGS) entry which is preliminary data.</text>
</comment>
<dbReference type="SUPFAM" id="SSF50978">
    <property type="entry name" value="WD40 repeat-like"/>
    <property type="match status" value="1"/>
</dbReference>
<dbReference type="InterPro" id="IPR015943">
    <property type="entry name" value="WD40/YVTN_repeat-like_dom_sf"/>
</dbReference>
<protein>
    <recommendedName>
        <fullName evidence="3">Protein kinase domain-containing protein</fullName>
    </recommendedName>
</protein>
<dbReference type="GO" id="GO:0140496">
    <property type="term" value="F:gamma-tubulin complex binding"/>
    <property type="evidence" value="ECO:0007669"/>
    <property type="project" value="InterPro"/>
</dbReference>
<feature type="non-terminal residue" evidence="1">
    <location>
        <position position="1"/>
    </location>
</feature>
<dbReference type="SUPFAM" id="SSF56112">
    <property type="entry name" value="Protein kinase-like (PK-like)"/>
    <property type="match status" value="1"/>
</dbReference>
<dbReference type="Gene3D" id="1.10.510.10">
    <property type="entry name" value="Transferase(Phosphotransferase) domain 1"/>
    <property type="match status" value="1"/>
</dbReference>
<dbReference type="InterPro" id="IPR036322">
    <property type="entry name" value="WD40_repeat_dom_sf"/>
</dbReference>
<dbReference type="PANTHER" id="PTHR45096">
    <property type="entry name" value="PROTEIN NEDD1"/>
    <property type="match status" value="1"/>
</dbReference>